<protein>
    <submittedName>
        <fullName evidence="1">Uncharacterized protein</fullName>
    </submittedName>
</protein>
<proteinExistence type="predicted"/>
<reference evidence="1" key="1">
    <citation type="submission" date="2014-09" db="EMBL/GenBank/DDBJ databases">
        <authorList>
            <person name="Magalhaes I.L.F."/>
            <person name="Oliveira U."/>
            <person name="Santos F.R."/>
            <person name="Vidigal T.H.D.A."/>
            <person name="Brescovit A.D."/>
            <person name="Santos A.J."/>
        </authorList>
    </citation>
    <scope>NUCLEOTIDE SEQUENCE</scope>
    <source>
        <tissue evidence="1">Shoot tissue taken approximately 20 cm above the soil surface</tissue>
    </source>
</reference>
<organism evidence="1">
    <name type="scientific">Arundo donax</name>
    <name type="common">Giant reed</name>
    <name type="synonym">Donax arundinaceus</name>
    <dbReference type="NCBI Taxonomy" id="35708"/>
    <lineage>
        <taxon>Eukaryota</taxon>
        <taxon>Viridiplantae</taxon>
        <taxon>Streptophyta</taxon>
        <taxon>Embryophyta</taxon>
        <taxon>Tracheophyta</taxon>
        <taxon>Spermatophyta</taxon>
        <taxon>Magnoliopsida</taxon>
        <taxon>Liliopsida</taxon>
        <taxon>Poales</taxon>
        <taxon>Poaceae</taxon>
        <taxon>PACMAD clade</taxon>
        <taxon>Arundinoideae</taxon>
        <taxon>Arundineae</taxon>
        <taxon>Arundo</taxon>
    </lineage>
</organism>
<dbReference type="AlphaFoldDB" id="A0A0A9DPP5"/>
<evidence type="ECO:0000313" key="1">
    <source>
        <dbReference type="EMBL" id="JAD89791.1"/>
    </source>
</evidence>
<sequence length="61" mass="7148">MSKLFHRLIQNTYMLNRFDNFMLHFSKRGAPITNLTILGFLFELVVLELIDGVLCLLYCIP</sequence>
<dbReference type="EMBL" id="GBRH01208104">
    <property type="protein sequence ID" value="JAD89791.1"/>
    <property type="molecule type" value="Transcribed_RNA"/>
</dbReference>
<reference evidence="1" key="2">
    <citation type="journal article" date="2015" name="Data Brief">
        <title>Shoot transcriptome of the giant reed, Arundo donax.</title>
        <authorList>
            <person name="Barrero R.A."/>
            <person name="Guerrero F.D."/>
            <person name="Moolhuijzen P."/>
            <person name="Goolsby J.A."/>
            <person name="Tidwell J."/>
            <person name="Bellgard S.E."/>
            <person name="Bellgard M.I."/>
        </authorList>
    </citation>
    <scope>NUCLEOTIDE SEQUENCE</scope>
    <source>
        <tissue evidence="1">Shoot tissue taken approximately 20 cm above the soil surface</tissue>
    </source>
</reference>
<name>A0A0A9DPP5_ARUDO</name>
<accession>A0A0A9DPP5</accession>